<organism evidence="3">
    <name type="scientific">Brugia pahangi</name>
    <name type="common">Filarial nematode worm</name>
    <dbReference type="NCBI Taxonomy" id="6280"/>
    <lineage>
        <taxon>Eukaryota</taxon>
        <taxon>Metazoa</taxon>
        <taxon>Ecdysozoa</taxon>
        <taxon>Nematoda</taxon>
        <taxon>Chromadorea</taxon>
        <taxon>Rhabditida</taxon>
        <taxon>Spirurina</taxon>
        <taxon>Spiruromorpha</taxon>
        <taxon>Filarioidea</taxon>
        <taxon>Onchocercidae</taxon>
        <taxon>Brugia</taxon>
    </lineage>
</organism>
<dbReference type="AlphaFoldDB" id="A0A0N4TVC4"/>
<dbReference type="WBParaSite" id="BPAG_0001282301-mRNA-1">
    <property type="protein sequence ID" value="BPAG_0001282301-mRNA-1"/>
    <property type="gene ID" value="BPAG_0001282301"/>
</dbReference>
<name>A0A0N4TVC4_BRUPA</name>
<evidence type="ECO:0000313" key="1">
    <source>
        <dbReference type="EMBL" id="VDN93937.1"/>
    </source>
</evidence>
<proteinExistence type="predicted"/>
<keyword evidence="2" id="KW-1185">Reference proteome</keyword>
<evidence type="ECO:0000313" key="3">
    <source>
        <dbReference type="WBParaSite" id="BPAG_0001282301-mRNA-1"/>
    </source>
</evidence>
<accession>A0A0N4TVC4</accession>
<sequence length="55" mass="6106">MDDDDDDNREMQYHEANVNELTKCRDTASASNTLPYFGATAIAVEAEEPHTTSSQ</sequence>
<reference evidence="3" key="1">
    <citation type="submission" date="2017-02" db="UniProtKB">
        <authorList>
            <consortium name="WormBaseParasite"/>
        </authorList>
    </citation>
    <scope>IDENTIFICATION</scope>
</reference>
<gene>
    <name evidence="1" type="ORF">BPAG_LOCUS12751</name>
</gene>
<dbReference type="EMBL" id="UZAD01013318">
    <property type="protein sequence ID" value="VDN93937.1"/>
    <property type="molecule type" value="Genomic_DNA"/>
</dbReference>
<dbReference type="Proteomes" id="UP000278627">
    <property type="component" value="Unassembled WGS sequence"/>
</dbReference>
<reference evidence="1 2" key="2">
    <citation type="submission" date="2018-11" db="EMBL/GenBank/DDBJ databases">
        <authorList>
            <consortium name="Pathogen Informatics"/>
        </authorList>
    </citation>
    <scope>NUCLEOTIDE SEQUENCE [LARGE SCALE GENOMIC DNA]</scope>
</reference>
<evidence type="ECO:0000313" key="2">
    <source>
        <dbReference type="Proteomes" id="UP000278627"/>
    </source>
</evidence>
<protein>
    <submittedName>
        <fullName evidence="1 3">Uncharacterized protein</fullName>
    </submittedName>
</protein>